<keyword evidence="5 8" id="KW-0057">Aromatic amino acid biosynthesis</keyword>
<dbReference type="InterPro" id="IPR018204">
    <property type="entry name" value="Trp_synthase_alpha_AS"/>
</dbReference>
<dbReference type="PANTHER" id="PTHR43406">
    <property type="entry name" value="TRYPTOPHAN SYNTHASE, ALPHA CHAIN"/>
    <property type="match status" value="1"/>
</dbReference>
<dbReference type="CDD" id="cd04724">
    <property type="entry name" value="Tryptophan_synthase_alpha"/>
    <property type="match status" value="1"/>
</dbReference>
<comment type="subunit">
    <text evidence="2 8">Tetramer of two alpha and two beta chains.</text>
</comment>
<evidence type="ECO:0000256" key="3">
    <source>
        <dbReference type="ARBA" id="ARBA00022605"/>
    </source>
</evidence>
<comment type="catalytic activity">
    <reaction evidence="7 8">
        <text>(1S,2R)-1-C-(indol-3-yl)glycerol 3-phosphate + L-serine = D-glyceraldehyde 3-phosphate + L-tryptophan + H2O</text>
        <dbReference type="Rhea" id="RHEA:10532"/>
        <dbReference type="ChEBI" id="CHEBI:15377"/>
        <dbReference type="ChEBI" id="CHEBI:33384"/>
        <dbReference type="ChEBI" id="CHEBI:57912"/>
        <dbReference type="ChEBI" id="CHEBI:58866"/>
        <dbReference type="ChEBI" id="CHEBI:59776"/>
        <dbReference type="EC" id="4.2.1.20"/>
    </reaction>
</comment>
<evidence type="ECO:0000313" key="11">
    <source>
        <dbReference type="Proteomes" id="UP000182762"/>
    </source>
</evidence>
<evidence type="ECO:0000256" key="5">
    <source>
        <dbReference type="ARBA" id="ARBA00023141"/>
    </source>
</evidence>
<reference evidence="10 11" key="1">
    <citation type="submission" date="2016-10" db="EMBL/GenBank/DDBJ databases">
        <authorList>
            <person name="Varghese N."/>
            <person name="Submissions S."/>
        </authorList>
    </citation>
    <scope>NUCLEOTIDE SEQUENCE [LARGE SCALE GENOMIC DNA]</scope>
    <source>
        <strain evidence="10 11">DSM 13796</strain>
    </source>
</reference>
<dbReference type="EMBL" id="FOXX01000001">
    <property type="protein sequence ID" value="SFQ11863.1"/>
    <property type="molecule type" value="Genomic_DNA"/>
</dbReference>
<comment type="function">
    <text evidence="8">The alpha subunit is responsible for the aldol cleavage of indoleglycerol phosphate to indole and glyceraldehyde 3-phosphate.</text>
</comment>
<keyword evidence="6 8" id="KW-0456">Lyase</keyword>
<dbReference type="SUPFAM" id="SSF51366">
    <property type="entry name" value="Ribulose-phoshate binding barrel"/>
    <property type="match status" value="1"/>
</dbReference>
<evidence type="ECO:0000256" key="2">
    <source>
        <dbReference type="ARBA" id="ARBA00011270"/>
    </source>
</evidence>
<comment type="caution">
    <text evidence="10">The sequence shown here is derived from an EMBL/GenBank/DDBJ whole genome shotgun (WGS) entry which is preliminary data.</text>
</comment>
<protein>
    <recommendedName>
        <fullName evidence="8">Tryptophan synthase alpha chain</fullName>
        <ecNumber evidence="8">4.2.1.20</ecNumber>
    </recommendedName>
</protein>
<evidence type="ECO:0000256" key="6">
    <source>
        <dbReference type="ARBA" id="ARBA00023239"/>
    </source>
</evidence>
<accession>A0A1I5VWS4</accession>
<name>A0A1I5VWS4_9BACI</name>
<organism evidence="10 11">
    <name type="scientific">Priestia endophytica DSM 13796</name>
    <dbReference type="NCBI Taxonomy" id="1121089"/>
    <lineage>
        <taxon>Bacteria</taxon>
        <taxon>Bacillati</taxon>
        <taxon>Bacillota</taxon>
        <taxon>Bacilli</taxon>
        <taxon>Bacillales</taxon>
        <taxon>Bacillaceae</taxon>
        <taxon>Priestia</taxon>
    </lineage>
</organism>
<dbReference type="InterPro" id="IPR011060">
    <property type="entry name" value="RibuloseP-bd_barrel"/>
</dbReference>
<dbReference type="Pfam" id="PF00290">
    <property type="entry name" value="Trp_syntA"/>
    <property type="match status" value="1"/>
</dbReference>
<comment type="similarity">
    <text evidence="8 9">Belongs to the TrpA family.</text>
</comment>
<proteinExistence type="inferred from homology"/>
<keyword evidence="4 8" id="KW-0822">Tryptophan biosynthesis</keyword>
<evidence type="ECO:0000256" key="4">
    <source>
        <dbReference type="ARBA" id="ARBA00022822"/>
    </source>
</evidence>
<dbReference type="InterPro" id="IPR002028">
    <property type="entry name" value="Trp_synthase_suA"/>
</dbReference>
<evidence type="ECO:0000256" key="7">
    <source>
        <dbReference type="ARBA" id="ARBA00049047"/>
    </source>
</evidence>
<sequence>MSTFKERLPKHKKLFIPFITAGDPTEEVTVELAYSLQKVGASVLELGVPYSDPLADGPVIQAASSRALKSGMTITKAIKLVSKMRERGVEIPIILFTYFNPVLQLGYKNFFALMRQNQVDGFLLPDLPYEESEELRSLSKENEVALISMVAPTSKDRIQKIAASADGFLYCVSSLGVTGVRDKLPENVHEFLDEVQRYATVPVAVGFGISKADQVQLLIDHSDGIVIGSALVHKVGELEDALKGSKEEKREALTTIENYIEEIISPISLCEV</sequence>
<dbReference type="GeneID" id="93709067"/>
<evidence type="ECO:0000256" key="8">
    <source>
        <dbReference type="HAMAP-Rule" id="MF_00131"/>
    </source>
</evidence>
<dbReference type="PROSITE" id="PS00167">
    <property type="entry name" value="TRP_SYNTHASE_ALPHA"/>
    <property type="match status" value="1"/>
</dbReference>
<evidence type="ECO:0000256" key="9">
    <source>
        <dbReference type="RuleBase" id="RU003662"/>
    </source>
</evidence>
<dbReference type="Proteomes" id="UP000182762">
    <property type="component" value="Unassembled WGS sequence"/>
</dbReference>
<evidence type="ECO:0000256" key="1">
    <source>
        <dbReference type="ARBA" id="ARBA00004733"/>
    </source>
</evidence>
<dbReference type="HAMAP" id="MF_00131">
    <property type="entry name" value="Trp_synth_alpha"/>
    <property type="match status" value="1"/>
</dbReference>
<evidence type="ECO:0000313" key="10">
    <source>
        <dbReference type="EMBL" id="SFQ11863.1"/>
    </source>
</evidence>
<comment type="pathway">
    <text evidence="1 8">Amino-acid biosynthesis; L-tryptophan biosynthesis; L-tryptophan from chorismate: step 5/5.</text>
</comment>
<dbReference type="EC" id="4.2.1.20" evidence="8"/>
<keyword evidence="11" id="KW-1185">Reference proteome</keyword>
<dbReference type="PANTHER" id="PTHR43406:SF1">
    <property type="entry name" value="TRYPTOPHAN SYNTHASE ALPHA CHAIN, CHLOROPLASTIC"/>
    <property type="match status" value="1"/>
</dbReference>
<dbReference type="InterPro" id="IPR013785">
    <property type="entry name" value="Aldolase_TIM"/>
</dbReference>
<feature type="active site" description="Proton acceptor" evidence="8">
    <location>
        <position position="45"/>
    </location>
</feature>
<dbReference type="NCBIfam" id="TIGR00262">
    <property type="entry name" value="trpA"/>
    <property type="match status" value="1"/>
</dbReference>
<gene>
    <name evidence="8" type="primary">trpA</name>
    <name evidence="10" type="ORF">SAMN02745910_00293</name>
</gene>
<dbReference type="RefSeq" id="WP_061801817.1">
    <property type="nucleotide sequence ID" value="NZ_FOXX01000001.1"/>
</dbReference>
<keyword evidence="3 8" id="KW-0028">Amino-acid biosynthesis</keyword>
<feature type="active site" description="Proton acceptor" evidence="8">
    <location>
        <position position="56"/>
    </location>
</feature>
<dbReference type="Gene3D" id="3.20.20.70">
    <property type="entry name" value="Aldolase class I"/>
    <property type="match status" value="1"/>
</dbReference>